<evidence type="ECO:0000313" key="2">
    <source>
        <dbReference type="EMBL" id="GGZ49671.1"/>
    </source>
</evidence>
<dbReference type="InterPro" id="IPR014973">
    <property type="entry name" value="DUF1835"/>
</dbReference>
<dbReference type="RefSeq" id="WP_027883922.1">
    <property type="nucleotide sequence ID" value="NZ_BMWY01000002.1"/>
</dbReference>
<dbReference type="EMBL" id="BMWY01000002">
    <property type="protein sequence ID" value="GGZ49671.1"/>
    <property type="molecule type" value="Genomic_DNA"/>
</dbReference>
<name>A0ABQ3BL88_9FLAO</name>
<dbReference type="Pfam" id="PF08874">
    <property type="entry name" value="DUF1835"/>
    <property type="match status" value="1"/>
</dbReference>
<evidence type="ECO:0000259" key="1">
    <source>
        <dbReference type="Pfam" id="PF08874"/>
    </source>
</evidence>
<sequence>MANNMLHITNGDSLTEKMSQLNLPGEVVVWREMLCEGETVQEIGCEEFIKARQSFLEKFYQIPPEDYEVKFVSQLKKLAQAEDYDEIILWFEFDLFCHINMVAAISYLFQLNIQKPIYLVCSKRLKGEKKLQGLSQLTQKELLNHFNHKILLNEDDLELAELVWKLYCGNNPLRLKPEIKKNSNFEYLSSCLRAHIERFPNVKSGLNSLEANLLKLIVSHTITSHNQLLGYSLEYQGYYGYGDSQMLRIIDNLKSFMYFDNHKYTLTEEGKMALNKSQNFYQELKDDLYYGGAKKYDFLYDDESHHLLKL</sequence>
<dbReference type="GeneID" id="94368554"/>
<dbReference type="Proteomes" id="UP000615593">
    <property type="component" value="Unassembled WGS sequence"/>
</dbReference>
<proteinExistence type="predicted"/>
<gene>
    <name evidence="2" type="ORF">GCM10008088_08890</name>
</gene>
<reference evidence="3" key="1">
    <citation type="journal article" date="2019" name="Int. J. Syst. Evol. Microbiol.">
        <title>The Global Catalogue of Microorganisms (GCM) 10K type strain sequencing project: providing services to taxonomists for standard genome sequencing and annotation.</title>
        <authorList>
            <consortium name="The Broad Institute Genomics Platform"/>
            <consortium name="The Broad Institute Genome Sequencing Center for Infectious Disease"/>
            <person name="Wu L."/>
            <person name="Ma J."/>
        </authorList>
    </citation>
    <scope>NUCLEOTIDE SEQUENCE [LARGE SCALE GENOMIC DNA]</scope>
    <source>
        <strain evidence="3">KCTC 12708</strain>
    </source>
</reference>
<evidence type="ECO:0000313" key="3">
    <source>
        <dbReference type="Proteomes" id="UP000615593"/>
    </source>
</evidence>
<protein>
    <recommendedName>
        <fullName evidence="1">DUF1835 domain-containing protein</fullName>
    </recommendedName>
</protein>
<keyword evidence="3" id="KW-1185">Reference proteome</keyword>
<organism evidence="2 3">
    <name type="scientific">Mesonia mobilis</name>
    <dbReference type="NCBI Taxonomy" id="369791"/>
    <lineage>
        <taxon>Bacteria</taxon>
        <taxon>Pseudomonadati</taxon>
        <taxon>Bacteroidota</taxon>
        <taxon>Flavobacteriia</taxon>
        <taxon>Flavobacteriales</taxon>
        <taxon>Flavobacteriaceae</taxon>
        <taxon>Mesonia</taxon>
    </lineage>
</organism>
<comment type="caution">
    <text evidence="2">The sequence shown here is derived from an EMBL/GenBank/DDBJ whole genome shotgun (WGS) entry which is preliminary data.</text>
</comment>
<feature type="domain" description="DUF1835" evidence="1">
    <location>
        <begin position="7"/>
        <end position="92"/>
    </location>
</feature>
<accession>A0ABQ3BL88</accession>